<dbReference type="GO" id="GO:0005737">
    <property type="term" value="C:cytoplasm"/>
    <property type="evidence" value="ECO:0007669"/>
    <property type="project" value="TreeGrafter"/>
</dbReference>
<name>A0A644WFH5_9ZZZZ</name>
<dbReference type="PANTHER" id="PTHR16301">
    <property type="entry name" value="IMPACT-RELATED"/>
    <property type="match status" value="1"/>
</dbReference>
<dbReference type="InterPro" id="IPR015269">
    <property type="entry name" value="UPF0029_Impact_C"/>
</dbReference>
<dbReference type="Pfam" id="PF09186">
    <property type="entry name" value="DUF1949"/>
    <property type="match status" value="1"/>
</dbReference>
<dbReference type="EMBL" id="VSSQ01000881">
    <property type="protein sequence ID" value="MPM02596.1"/>
    <property type="molecule type" value="Genomic_DNA"/>
</dbReference>
<accession>A0A644WFH5</accession>
<evidence type="ECO:0000256" key="1">
    <source>
        <dbReference type="ARBA" id="ARBA00007665"/>
    </source>
</evidence>
<dbReference type="PANTHER" id="PTHR16301:SF20">
    <property type="entry name" value="IMPACT FAMILY MEMBER YIGZ"/>
    <property type="match status" value="1"/>
</dbReference>
<evidence type="ECO:0000259" key="3">
    <source>
        <dbReference type="Pfam" id="PF09186"/>
    </source>
</evidence>
<dbReference type="SUPFAM" id="SSF54980">
    <property type="entry name" value="EF-G C-terminal domain-like"/>
    <property type="match status" value="1"/>
</dbReference>
<gene>
    <name evidence="4" type="primary">yigZ_10</name>
    <name evidence="4" type="ORF">SDC9_48845</name>
</gene>
<dbReference type="InterPro" id="IPR036956">
    <property type="entry name" value="Impact_N_sf"/>
</dbReference>
<dbReference type="Gene3D" id="3.30.70.240">
    <property type="match status" value="1"/>
</dbReference>
<dbReference type="InterPro" id="IPR020568">
    <property type="entry name" value="Ribosomal_Su5_D2-typ_SF"/>
</dbReference>
<feature type="domain" description="Impact N-terminal" evidence="2">
    <location>
        <begin position="15"/>
        <end position="120"/>
    </location>
</feature>
<reference evidence="4" key="1">
    <citation type="submission" date="2019-08" db="EMBL/GenBank/DDBJ databases">
        <authorList>
            <person name="Kucharzyk K."/>
            <person name="Murdoch R.W."/>
            <person name="Higgins S."/>
            <person name="Loffler F."/>
        </authorList>
    </citation>
    <scope>NUCLEOTIDE SEQUENCE</scope>
</reference>
<protein>
    <submittedName>
        <fullName evidence="4">IMPACT family member YigZ</fullName>
    </submittedName>
</protein>
<dbReference type="Pfam" id="PF01205">
    <property type="entry name" value="Impact_N"/>
    <property type="match status" value="1"/>
</dbReference>
<proteinExistence type="inferred from homology"/>
<evidence type="ECO:0000259" key="2">
    <source>
        <dbReference type="Pfam" id="PF01205"/>
    </source>
</evidence>
<organism evidence="4">
    <name type="scientific">bioreactor metagenome</name>
    <dbReference type="NCBI Taxonomy" id="1076179"/>
    <lineage>
        <taxon>unclassified sequences</taxon>
        <taxon>metagenomes</taxon>
        <taxon>ecological metagenomes</taxon>
    </lineage>
</organism>
<sequence>MHILLEQATCEIEVKKSRFIAIASPLSDLSQIKEIVNQCRMEHPLANHVVHAAVLGPKGDLYSYSDDHEPKNTAGRPALEVLKGSGVTNILVLVIRYFGGTLLGTGGLVKAYADSVKEVLKIIKTEPLIDKTSFHISMPYHLYEPIKKQLTEAQANIDSEEFTVEVTLTGTIPSSSYPTCAATIFDLSNGSCALNPIDA</sequence>
<feature type="domain" description="UPF0029" evidence="3">
    <location>
        <begin position="136"/>
        <end position="190"/>
    </location>
</feature>
<evidence type="ECO:0000313" key="4">
    <source>
        <dbReference type="EMBL" id="MPM02596.1"/>
    </source>
</evidence>
<dbReference type="GO" id="GO:0006446">
    <property type="term" value="P:regulation of translational initiation"/>
    <property type="evidence" value="ECO:0007669"/>
    <property type="project" value="TreeGrafter"/>
</dbReference>
<dbReference type="InterPro" id="IPR001498">
    <property type="entry name" value="Impact_N"/>
</dbReference>
<dbReference type="InterPro" id="IPR023582">
    <property type="entry name" value="Impact"/>
</dbReference>
<dbReference type="AlphaFoldDB" id="A0A644WFH5"/>
<dbReference type="InterPro" id="IPR035647">
    <property type="entry name" value="EFG_III/V"/>
</dbReference>
<dbReference type="Gene3D" id="3.30.230.30">
    <property type="entry name" value="Impact, N-terminal domain"/>
    <property type="match status" value="1"/>
</dbReference>
<comment type="caution">
    <text evidence="4">The sequence shown here is derived from an EMBL/GenBank/DDBJ whole genome shotgun (WGS) entry which is preliminary data.</text>
</comment>
<dbReference type="SUPFAM" id="SSF54211">
    <property type="entry name" value="Ribosomal protein S5 domain 2-like"/>
    <property type="match status" value="1"/>
</dbReference>
<comment type="similarity">
    <text evidence="1">Belongs to the IMPACT family.</text>
</comment>